<dbReference type="Gene3D" id="3.40.630.30">
    <property type="match status" value="1"/>
</dbReference>
<dbReference type="Pfam" id="PF00583">
    <property type="entry name" value="Acetyltransf_1"/>
    <property type="match status" value="1"/>
</dbReference>
<dbReference type="PANTHER" id="PTHR43138:SF1">
    <property type="entry name" value="N-ACETYLTRANSFERASE ACA1"/>
    <property type="match status" value="1"/>
</dbReference>
<dbReference type="GO" id="GO:0005634">
    <property type="term" value="C:nucleus"/>
    <property type="evidence" value="ECO:0007669"/>
    <property type="project" value="TreeGrafter"/>
</dbReference>
<name>A0A7S4SMR7_9STRA</name>
<reference evidence="2" key="1">
    <citation type="submission" date="2021-01" db="EMBL/GenBank/DDBJ databases">
        <authorList>
            <person name="Corre E."/>
            <person name="Pelletier E."/>
            <person name="Niang G."/>
            <person name="Scheremetjew M."/>
            <person name="Finn R."/>
            <person name="Kale V."/>
            <person name="Holt S."/>
            <person name="Cochrane G."/>
            <person name="Meng A."/>
            <person name="Brown T."/>
            <person name="Cohen L."/>
        </authorList>
    </citation>
    <scope>NUCLEOTIDE SEQUENCE</scope>
    <source>
        <strain evidence="2">GSO104</strain>
    </source>
</reference>
<sequence length="281" mass="31145">MAFIAPRIITSCFASFSPSANLLLSTYHNNRYRFPLQSQQQASKTSMFMSSTAYGGEAGDGRLNLDLLPPHRLPIRATLNDGTKVEVAPFDFDAGDVEIGMQLMNDVIEEGRAWPFEPTFPTEESYRSYYLSHAAFVVRCVVDNDASELDKSSSPTHGEVMGTFYVKPNFPGRCSHVCNGGFITDPKFRGSGVGRLMGSSFLALARDLQYKSAYFNLVFKSNPVSIQLWESLGFTRVATIPNAARLEGVDGLDDAYGYYFDLTTLPEEFDPVDYAMKTSNC</sequence>
<dbReference type="PANTHER" id="PTHR43138">
    <property type="entry name" value="ACETYLTRANSFERASE, GNAT FAMILY"/>
    <property type="match status" value="1"/>
</dbReference>
<proteinExistence type="predicted"/>
<gene>
    <name evidence="2" type="ORF">DBRI00130_LOCUS37535</name>
</gene>
<dbReference type="InterPro" id="IPR000182">
    <property type="entry name" value="GNAT_dom"/>
</dbReference>
<dbReference type="InterPro" id="IPR052742">
    <property type="entry name" value="Mito_N-acetyltransferase"/>
</dbReference>
<organism evidence="2">
    <name type="scientific">Ditylum brightwellii</name>
    <dbReference type="NCBI Taxonomy" id="49249"/>
    <lineage>
        <taxon>Eukaryota</taxon>
        <taxon>Sar</taxon>
        <taxon>Stramenopiles</taxon>
        <taxon>Ochrophyta</taxon>
        <taxon>Bacillariophyta</taxon>
        <taxon>Mediophyceae</taxon>
        <taxon>Lithodesmiophycidae</taxon>
        <taxon>Lithodesmiales</taxon>
        <taxon>Lithodesmiaceae</taxon>
        <taxon>Ditylum</taxon>
    </lineage>
</organism>
<dbReference type="InterPro" id="IPR016181">
    <property type="entry name" value="Acyl_CoA_acyltransferase"/>
</dbReference>
<protein>
    <recommendedName>
        <fullName evidence="1">N-acetyltransferase domain-containing protein</fullName>
    </recommendedName>
</protein>
<dbReference type="AlphaFoldDB" id="A0A7S4SMR7"/>
<evidence type="ECO:0000259" key="1">
    <source>
        <dbReference type="PROSITE" id="PS51186"/>
    </source>
</evidence>
<dbReference type="PROSITE" id="PS51186">
    <property type="entry name" value="GNAT"/>
    <property type="match status" value="1"/>
</dbReference>
<dbReference type="GO" id="GO:0016747">
    <property type="term" value="F:acyltransferase activity, transferring groups other than amino-acyl groups"/>
    <property type="evidence" value="ECO:0007669"/>
    <property type="project" value="InterPro"/>
</dbReference>
<dbReference type="SUPFAM" id="SSF55729">
    <property type="entry name" value="Acyl-CoA N-acyltransferases (Nat)"/>
    <property type="match status" value="1"/>
</dbReference>
<dbReference type="CDD" id="cd04301">
    <property type="entry name" value="NAT_SF"/>
    <property type="match status" value="1"/>
</dbReference>
<feature type="domain" description="N-acetyltransferase" evidence="1">
    <location>
        <begin position="85"/>
        <end position="263"/>
    </location>
</feature>
<dbReference type="EMBL" id="HBNS01049121">
    <property type="protein sequence ID" value="CAE4650216.1"/>
    <property type="molecule type" value="Transcribed_RNA"/>
</dbReference>
<accession>A0A7S4SMR7</accession>
<evidence type="ECO:0000313" key="2">
    <source>
        <dbReference type="EMBL" id="CAE4650216.1"/>
    </source>
</evidence>